<dbReference type="Gene3D" id="3.40.50.1820">
    <property type="entry name" value="alpha/beta hydrolase"/>
    <property type="match status" value="1"/>
</dbReference>
<dbReference type="RefSeq" id="WP_102643368.1">
    <property type="nucleotide sequence ID" value="NZ_PNYA01000001.1"/>
</dbReference>
<evidence type="ECO:0000313" key="2">
    <source>
        <dbReference type="EMBL" id="PMS23658.1"/>
    </source>
</evidence>
<dbReference type="Pfam" id="PF12697">
    <property type="entry name" value="Abhydrolase_6"/>
    <property type="match status" value="1"/>
</dbReference>
<dbReference type="AlphaFoldDB" id="A0A2N7W2M6"/>
<feature type="domain" description="AB hydrolase-1" evidence="1">
    <location>
        <begin position="63"/>
        <end position="304"/>
    </location>
</feature>
<keyword evidence="3" id="KW-1185">Reference proteome</keyword>
<comment type="caution">
    <text evidence="2">The sequence shown here is derived from an EMBL/GenBank/DDBJ whole genome shotgun (WGS) entry which is preliminary data.</text>
</comment>
<evidence type="ECO:0000313" key="3">
    <source>
        <dbReference type="Proteomes" id="UP000235616"/>
    </source>
</evidence>
<dbReference type="PRINTS" id="PR00111">
    <property type="entry name" value="ABHYDROLASE"/>
</dbReference>
<dbReference type="GO" id="GO:0016787">
    <property type="term" value="F:hydrolase activity"/>
    <property type="evidence" value="ECO:0007669"/>
    <property type="project" value="UniProtKB-KW"/>
</dbReference>
<dbReference type="PANTHER" id="PTHR43689:SF8">
    <property type="entry name" value="ALPHA_BETA-HYDROLASES SUPERFAMILY PROTEIN"/>
    <property type="match status" value="1"/>
</dbReference>
<reference evidence="2 3" key="1">
    <citation type="submission" date="2018-01" db="EMBL/GenBank/DDBJ databases">
        <title>Whole genome analyses suggest that Burkholderia sensu lato contains two further novel genera in the rhizoxinica-symbiotica group Mycetohabitans gen. nov., and Trinickia gen. nov.: implications for the evolution of diazotrophy and nodulation in the Burkholderiaceae.</title>
        <authorList>
            <person name="Estrada-de los Santos P."/>
            <person name="Palmer M."/>
            <person name="Chavez-Ramirez B."/>
            <person name="Beukes C."/>
            <person name="Steenkamp E.T."/>
            <person name="Hirsch A.M."/>
            <person name="Manyaka P."/>
            <person name="Maluk M."/>
            <person name="Lafos M."/>
            <person name="Crook M."/>
            <person name="Gross E."/>
            <person name="Simon M.F."/>
            <person name="Bueno dos Reis Junior F."/>
            <person name="Poole P.S."/>
            <person name="Venter S.N."/>
            <person name="James E.K."/>
        </authorList>
    </citation>
    <scope>NUCLEOTIDE SEQUENCE [LARGE SCALE GENOMIC DNA]</scope>
    <source>
        <strain evidence="2 3">GIMN1.004</strain>
    </source>
</reference>
<keyword evidence="2" id="KW-0378">Hydrolase</keyword>
<gene>
    <name evidence="2" type="ORF">C0Z18_00260</name>
</gene>
<evidence type="ECO:0000259" key="1">
    <source>
        <dbReference type="Pfam" id="PF12697"/>
    </source>
</evidence>
<sequence length="323" mass="35278">MQATPSRAALPRRSWLERLGMISLKRDELVRRHGRSNSRFLSFMGARVHYLDEGASAAGGAPIVLLHGFGASLDTWDGVAADLAREHRVIRVDLPPFGITGPLRSASGEIATMDLPAYRAFIDAFVAALGIEERATFVGNSLGGLIAWDYALRHPKGVDKLVLVDAAGFRMRVPKHIALFTHPLVRLTVSHCMPDAFVTDAIRSVYGDPAQPDAATLRRYADFFHGEGTREAVVKMVPTLDFAALDVEALARLHVPTLVLWGGKDRWIPLAHANEFVRRIRGARSVVYPELGHIPMEEAPARVLADLHAFFERTTGAALGVAG</sequence>
<protein>
    <submittedName>
        <fullName evidence="2">Alpha/beta hydrolase</fullName>
    </submittedName>
</protein>
<organism evidence="2 3">
    <name type="scientific">Trinickia dabaoshanensis</name>
    <dbReference type="NCBI Taxonomy" id="564714"/>
    <lineage>
        <taxon>Bacteria</taxon>
        <taxon>Pseudomonadati</taxon>
        <taxon>Pseudomonadota</taxon>
        <taxon>Betaproteobacteria</taxon>
        <taxon>Burkholderiales</taxon>
        <taxon>Burkholderiaceae</taxon>
        <taxon>Trinickia</taxon>
    </lineage>
</organism>
<dbReference type="SUPFAM" id="SSF53474">
    <property type="entry name" value="alpha/beta-Hydrolases"/>
    <property type="match status" value="1"/>
</dbReference>
<dbReference type="PANTHER" id="PTHR43689">
    <property type="entry name" value="HYDROLASE"/>
    <property type="match status" value="1"/>
</dbReference>
<name>A0A2N7W2M6_9BURK</name>
<dbReference type="EMBL" id="PNYA01000001">
    <property type="protein sequence ID" value="PMS23658.1"/>
    <property type="molecule type" value="Genomic_DNA"/>
</dbReference>
<dbReference type="OrthoDB" id="9799989at2"/>
<dbReference type="InterPro" id="IPR029058">
    <property type="entry name" value="AB_hydrolase_fold"/>
</dbReference>
<dbReference type="Proteomes" id="UP000235616">
    <property type="component" value="Unassembled WGS sequence"/>
</dbReference>
<dbReference type="InterPro" id="IPR000073">
    <property type="entry name" value="AB_hydrolase_1"/>
</dbReference>
<accession>A0A2N7W2M6</accession>
<proteinExistence type="predicted"/>